<evidence type="ECO:0000259" key="4">
    <source>
        <dbReference type="PROSITE" id="PS50949"/>
    </source>
</evidence>
<organism evidence="5 6">
    <name type="scientific">Microbacterium profundi</name>
    <dbReference type="NCBI Taxonomy" id="450380"/>
    <lineage>
        <taxon>Bacteria</taxon>
        <taxon>Bacillati</taxon>
        <taxon>Actinomycetota</taxon>
        <taxon>Actinomycetes</taxon>
        <taxon>Micrococcales</taxon>
        <taxon>Microbacteriaceae</taxon>
        <taxon>Microbacterium</taxon>
    </lineage>
</organism>
<evidence type="ECO:0000256" key="2">
    <source>
        <dbReference type="ARBA" id="ARBA00023125"/>
    </source>
</evidence>
<dbReference type="Pfam" id="PF07729">
    <property type="entry name" value="FCD"/>
    <property type="match status" value="1"/>
</dbReference>
<evidence type="ECO:0000256" key="1">
    <source>
        <dbReference type="ARBA" id="ARBA00023015"/>
    </source>
</evidence>
<dbReference type="InterPro" id="IPR011711">
    <property type="entry name" value="GntR_C"/>
</dbReference>
<feature type="domain" description="HTH gntR-type" evidence="4">
    <location>
        <begin position="12"/>
        <end position="79"/>
    </location>
</feature>
<keyword evidence="2" id="KW-0238">DNA-binding</keyword>
<dbReference type="PRINTS" id="PR00035">
    <property type="entry name" value="HTHGNTR"/>
</dbReference>
<dbReference type="EMBL" id="JBFBMH010000002">
    <property type="protein sequence ID" value="MEW1973834.1"/>
    <property type="molecule type" value="Genomic_DNA"/>
</dbReference>
<evidence type="ECO:0000313" key="5">
    <source>
        <dbReference type="EMBL" id="MEW1973834.1"/>
    </source>
</evidence>
<dbReference type="SUPFAM" id="SSF48008">
    <property type="entry name" value="GntR ligand-binding domain-like"/>
    <property type="match status" value="1"/>
</dbReference>
<accession>A0ABV3LD38</accession>
<dbReference type="Gene3D" id="1.10.10.10">
    <property type="entry name" value="Winged helix-like DNA-binding domain superfamily/Winged helix DNA-binding domain"/>
    <property type="match status" value="1"/>
</dbReference>
<dbReference type="PANTHER" id="PTHR43537">
    <property type="entry name" value="TRANSCRIPTIONAL REGULATOR, GNTR FAMILY"/>
    <property type="match status" value="1"/>
</dbReference>
<dbReference type="SUPFAM" id="SSF46785">
    <property type="entry name" value="Winged helix' DNA-binding domain"/>
    <property type="match status" value="1"/>
</dbReference>
<dbReference type="Pfam" id="PF00392">
    <property type="entry name" value="GntR"/>
    <property type="match status" value="1"/>
</dbReference>
<dbReference type="Proteomes" id="UP001553715">
    <property type="component" value="Unassembled WGS sequence"/>
</dbReference>
<name>A0ABV3LD38_9MICO</name>
<keyword evidence="1" id="KW-0805">Transcription regulation</keyword>
<dbReference type="SMART" id="SM00895">
    <property type="entry name" value="FCD"/>
    <property type="match status" value="1"/>
</dbReference>
<dbReference type="RefSeq" id="WP_366232181.1">
    <property type="nucleotide sequence ID" value="NZ_JBFBMH010000002.1"/>
</dbReference>
<evidence type="ECO:0000256" key="3">
    <source>
        <dbReference type="ARBA" id="ARBA00023163"/>
    </source>
</evidence>
<reference evidence="5 6" key="1">
    <citation type="submission" date="2024-06" db="EMBL/GenBank/DDBJ databases">
        <title>The Natural Products Discovery Center: Release of the First 8490 Sequenced Strains for Exploring Actinobacteria Biosynthetic Diversity.</title>
        <authorList>
            <person name="Kalkreuter E."/>
            <person name="Kautsar S.A."/>
            <person name="Yang D."/>
            <person name="Bader C.D."/>
            <person name="Teijaro C.N."/>
            <person name="Fluegel L."/>
            <person name="Davis C.M."/>
            <person name="Simpson J.R."/>
            <person name="Lauterbach L."/>
            <person name="Steele A.D."/>
            <person name="Gui C."/>
            <person name="Meng S."/>
            <person name="Li G."/>
            <person name="Viehrig K."/>
            <person name="Ye F."/>
            <person name="Su P."/>
            <person name="Kiefer A.F."/>
            <person name="Nichols A."/>
            <person name="Cepeda A.J."/>
            <person name="Yan W."/>
            <person name="Fan B."/>
            <person name="Jiang Y."/>
            <person name="Adhikari A."/>
            <person name="Zheng C.-J."/>
            <person name="Schuster L."/>
            <person name="Cowan T.M."/>
            <person name="Smanski M.J."/>
            <person name="Chevrette M.G."/>
            <person name="De Carvalho L.P.S."/>
            <person name="Shen B."/>
        </authorList>
    </citation>
    <scope>NUCLEOTIDE SEQUENCE [LARGE SCALE GENOMIC DNA]</scope>
    <source>
        <strain evidence="5 6">NPDC077434</strain>
    </source>
</reference>
<dbReference type="PANTHER" id="PTHR43537:SF45">
    <property type="entry name" value="GNTR FAMILY REGULATORY PROTEIN"/>
    <property type="match status" value="1"/>
</dbReference>
<evidence type="ECO:0000313" key="6">
    <source>
        <dbReference type="Proteomes" id="UP001553715"/>
    </source>
</evidence>
<dbReference type="Gene3D" id="1.20.120.530">
    <property type="entry name" value="GntR ligand-binding domain-like"/>
    <property type="match status" value="1"/>
</dbReference>
<dbReference type="PROSITE" id="PS50949">
    <property type="entry name" value="HTH_GNTR"/>
    <property type="match status" value="1"/>
</dbReference>
<keyword evidence="3" id="KW-0804">Transcription</keyword>
<sequence length="223" mass="25622">MNSGSTVRTSATSSVERCLVEIRKMILNGDLLPGEKVHQADLAEQLDVSRIPLREALSTLQAEGVLTHRRNSGYQVERFNSGDLKELYLMRRALENELLRTATLSPVVADSMQSLNEELSKVDRNEEQQRYQSVNQAFHFVLFETSPLRLVREEVSRLWYRSSFYRSLLIHQGDAAERIFEDHDRMIAAARDGDIDMLIEISDEHRQNTELRLTKRLGGTPLH</sequence>
<dbReference type="InterPro" id="IPR036390">
    <property type="entry name" value="WH_DNA-bd_sf"/>
</dbReference>
<protein>
    <submittedName>
        <fullName evidence="5">GntR family transcriptional regulator</fullName>
    </submittedName>
</protein>
<comment type="caution">
    <text evidence="5">The sequence shown here is derived from an EMBL/GenBank/DDBJ whole genome shotgun (WGS) entry which is preliminary data.</text>
</comment>
<dbReference type="SMART" id="SM00345">
    <property type="entry name" value="HTH_GNTR"/>
    <property type="match status" value="1"/>
</dbReference>
<dbReference type="InterPro" id="IPR008920">
    <property type="entry name" value="TF_FadR/GntR_C"/>
</dbReference>
<proteinExistence type="predicted"/>
<keyword evidence="6" id="KW-1185">Reference proteome</keyword>
<dbReference type="CDD" id="cd07377">
    <property type="entry name" value="WHTH_GntR"/>
    <property type="match status" value="1"/>
</dbReference>
<gene>
    <name evidence="5" type="ORF">AB0301_01940</name>
</gene>
<dbReference type="InterPro" id="IPR036388">
    <property type="entry name" value="WH-like_DNA-bd_sf"/>
</dbReference>
<dbReference type="InterPro" id="IPR000524">
    <property type="entry name" value="Tscrpt_reg_HTH_GntR"/>
</dbReference>